<reference evidence="2" key="1">
    <citation type="submission" date="2021-07" db="EMBL/GenBank/DDBJ databases">
        <title>Elsinoe batatas strain:CRI-CJ2 Genome sequencing and assembly.</title>
        <authorList>
            <person name="Huang L."/>
        </authorList>
    </citation>
    <scope>NUCLEOTIDE SEQUENCE</scope>
    <source>
        <strain evidence="2">CRI-CJ2</strain>
    </source>
</reference>
<dbReference type="AlphaFoldDB" id="A0A8K0KY89"/>
<feature type="compositionally biased region" description="Low complexity" evidence="1">
    <location>
        <begin position="407"/>
        <end position="419"/>
    </location>
</feature>
<feature type="compositionally biased region" description="Polar residues" evidence="1">
    <location>
        <begin position="177"/>
        <end position="189"/>
    </location>
</feature>
<feature type="compositionally biased region" description="Basic and acidic residues" evidence="1">
    <location>
        <begin position="223"/>
        <end position="234"/>
    </location>
</feature>
<protein>
    <submittedName>
        <fullName evidence="2">Uncharacterized protein</fullName>
    </submittedName>
</protein>
<keyword evidence="3" id="KW-1185">Reference proteome</keyword>
<comment type="caution">
    <text evidence="2">The sequence shown here is derived from an EMBL/GenBank/DDBJ whole genome shotgun (WGS) entry which is preliminary data.</text>
</comment>
<evidence type="ECO:0000256" key="1">
    <source>
        <dbReference type="SAM" id="MobiDB-lite"/>
    </source>
</evidence>
<feature type="compositionally biased region" description="Polar residues" evidence="1">
    <location>
        <begin position="203"/>
        <end position="221"/>
    </location>
</feature>
<feature type="compositionally biased region" description="Acidic residues" evidence="1">
    <location>
        <begin position="297"/>
        <end position="315"/>
    </location>
</feature>
<feature type="region of interest" description="Disordered" evidence="1">
    <location>
        <begin position="282"/>
        <end position="329"/>
    </location>
</feature>
<dbReference type="OrthoDB" id="5326588at2759"/>
<dbReference type="EMBL" id="JAESVG020000007">
    <property type="protein sequence ID" value="KAG8625597.1"/>
    <property type="molecule type" value="Genomic_DNA"/>
</dbReference>
<accession>A0A8K0KY89</accession>
<feature type="region of interest" description="Disordered" evidence="1">
    <location>
        <begin position="146"/>
        <end position="237"/>
    </location>
</feature>
<name>A0A8K0KY89_9PEZI</name>
<proteinExistence type="predicted"/>
<feature type="region of interest" description="Disordered" evidence="1">
    <location>
        <begin position="401"/>
        <end position="441"/>
    </location>
</feature>
<evidence type="ECO:0000313" key="3">
    <source>
        <dbReference type="Proteomes" id="UP000809789"/>
    </source>
</evidence>
<feature type="compositionally biased region" description="Basic residues" evidence="1">
    <location>
        <begin position="420"/>
        <end position="429"/>
    </location>
</feature>
<organism evidence="2 3">
    <name type="scientific">Elsinoe batatas</name>
    <dbReference type="NCBI Taxonomy" id="2601811"/>
    <lineage>
        <taxon>Eukaryota</taxon>
        <taxon>Fungi</taxon>
        <taxon>Dikarya</taxon>
        <taxon>Ascomycota</taxon>
        <taxon>Pezizomycotina</taxon>
        <taxon>Dothideomycetes</taxon>
        <taxon>Dothideomycetidae</taxon>
        <taxon>Myriangiales</taxon>
        <taxon>Elsinoaceae</taxon>
        <taxon>Elsinoe</taxon>
    </lineage>
</organism>
<gene>
    <name evidence="2" type="ORF">KVT40_005998</name>
</gene>
<feature type="compositionally biased region" description="Basic and acidic residues" evidence="1">
    <location>
        <begin position="430"/>
        <end position="441"/>
    </location>
</feature>
<evidence type="ECO:0000313" key="2">
    <source>
        <dbReference type="EMBL" id="KAG8625597.1"/>
    </source>
</evidence>
<dbReference type="Proteomes" id="UP000809789">
    <property type="component" value="Unassembled WGS sequence"/>
</dbReference>
<sequence length="876" mass="100727">MDEMRSWHFNFSEYYDVVIWDNEPGNIFSELYNDVQTTLVKAHRFQVGVDLYRPSGSVLKTIVRDEQTGRTRDVKPGEKSLWDILNPDDTRFQMRHFSVSVDRDGAPQEHVESYQLPEMWKYTEADMLEDQILFPWEQTAQPTSMITGNESTERSDTVGDGPDFHSQTHNGRGVVNDTRQAASNGTASDSAVVGELPEETDSSETVPSKITTIDKQSNGSVSKIEKDETKEPGPQRKMHRFENSIKYVMKRFVFNLDTDEELPSDCDSDCDNDCDHVRSIVKLPDEEIDGDAHPEALQDEDWEDEQESDDDDDTKSDDSFRDVELGATPREAILQRMQSSLPATDLEDADRLKEATIKFGFPGAESWHELWENLREVNVVPGEDATELLTRAILRKHELEQEKKTKSLAAAPAASSALTKQRKKPRKLTKNQEKAQAHAEMSDEFELYMDREKAACFKDCWHKADLESGAQVRWSEYSTMMKALHKWADPDQKGGGPACTVRTDIAVEDLMDELGIPDDCHHKVVRDMYFAYNLCQVFFGGYQSFFNTPAGQTFKHTNILNQEQRVKTPPDHRSPHSSRYRPEAHWTEWDTVKDTRQRDQTLFEILPKHWEPITRPSIAHLYREGVIVNSYNPGASGMAICLTEPLRPGKPDLYFDWRHFNSDVRMPRELQDPFSITPFPEQATRFALSHPNAVFSVLKIWSAPHFYPLMLGYHNRSRTSFSDSQGMWEWKFVPKDMPFSEWSVHHTLRGRVEEYEWYFRGRVVVKRHRLLVLAGDWEECRLLTTLVVWAVQTRPWRLEVDPWKSWMGVSADFLGGVGGGVVGMIGQVLVEDRTWKSPSMVAPGFRVVAVPPTQAEEPAEYVPRKHYLATRSIWSY</sequence>